<keyword evidence="7" id="KW-0999">Mitochondrion inner membrane</keyword>
<evidence type="ECO:0000256" key="6">
    <source>
        <dbReference type="ARBA" id="ARBA00022660"/>
    </source>
</evidence>
<evidence type="ECO:0000256" key="9">
    <source>
        <dbReference type="ARBA" id="ARBA00022982"/>
    </source>
</evidence>
<keyword evidence="10" id="KW-0496">Mitochondrion</keyword>
<evidence type="ECO:0000256" key="8">
    <source>
        <dbReference type="ARBA" id="ARBA00022946"/>
    </source>
</evidence>
<dbReference type="AlphaFoldDB" id="A0A0C9S009"/>
<keyword evidence="6" id="KW-0679">Respiratory chain</keyword>
<evidence type="ECO:0000256" key="3">
    <source>
        <dbReference type="ARBA" id="ARBA00005923"/>
    </source>
</evidence>
<comment type="similarity">
    <text evidence="3">Belongs to the complex I NDUFB2 subunit family.</text>
</comment>
<proteinExistence type="evidence at transcript level"/>
<comment type="subunit">
    <text evidence="4">Complex I is composed of 45 different subunits.</text>
</comment>
<dbReference type="GO" id="GO:0045271">
    <property type="term" value="C:respiratory chain complex I"/>
    <property type="evidence" value="ECO:0007669"/>
    <property type="project" value="InterPro"/>
</dbReference>
<keyword evidence="11" id="KW-0472">Membrane</keyword>
<evidence type="ECO:0000256" key="7">
    <source>
        <dbReference type="ARBA" id="ARBA00022792"/>
    </source>
</evidence>
<accession>A0A0C9S009</accession>
<dbReference type="PANTHER" id="PTHR15223:SF1">
    <property type="entry name" value="NADH DEHYDROGENASE [UBIQUINONE] 1 BETA SUBCOMPLEX SUBUNIT 2, MITOCHONDRIAL"/>
    <property type="match status" value="1"/>
</dbReference>
<dbReference type="EMBL" id="GBZX01002861">
    <property type="protein sequence ID" value="JAG89879.1"/>
    <property type="molecule type" value="mRNA"/>
</dbReference>
<evidence type="ECO:0000256" key="4">
    <source>
        <dbReference type="ARBA" id="ARBA00011533"/>
    </source>
</evidence>
<dbReference type="Pfam" id="PF14813">
    <property type="entry name" value="NADH_B2"/>
    <property type="match status" value="1"/>
</dbReference>
<evidence type="ECO:0000256" key="5">
    <source>
        <dbReference type="ARBA" id="ARBA00022448"/>
    </source>
</evidence>
<dbReference type="GO" id="GO:0032981">
    <property type="term" value="P:mitochondrial respiratory chain complex I assembly"/>
    <property type="evidence" value="ECO:0007669"/>
    <property type="project" value="TreeGrafter"/>
</dbReference>
<keyword evidence="12" id="KW-0830">Ubiquinone</keyword>
<name>A0A0C9S009_AMBAM</name>
<dbReference type="GO" id="GO:0005743">
    <property type="term" value="C:mitochondrial inner membrane"/>
    <property type="evidence" value="ECO:0007669"/>
    <property type="project" value="UniProtKB-SubCell"/>
</dbReference>
<evidence type="ECO:0000256" key="2">
    <source>
        <dbReference type="ARBA" id="ARBA00004443"/>
    </source>
</evidence>
<comment type="function">
    <text evidence="1">Accessory subunit of the mitochondrial membrane respiratory chain NADH dehydrogenase (Complex I), that is believed not to be involved in catalysis. Complex I functions in the transfer of electrons from NADH to the respiratory chain. The immediate electron acceptor for the enzyme is believed to be ubiquinone.</text>
</comment>
<protein>
    <submittedName>
        <fullName evidence="12">Putative nadh dehydrogenase ubiquinone 1 beta subcomplex subunit 2 mitochondrial-like protein</fullName>
    </submittedName>
</protein>
<evidence type="ECO:0000256" key="1">
    <source>
        <dbReference type="ARBA" id="ARBA00003195"/>
    </source>
</evidence>
<dbReference type="InterPro" id="IPR026627">
    <property type="entry name" value="NDUFB2_animal"/>
</dbReference>
<reference evidence="12" key="1">
    <citation type="journal article" date="2015" name="PLoS ONE">
        <title>An Insight into the Sialome of the Lone Star Tick, Amblyomma americanum, with a Glimpse on Its Time Dependent Gene Expression.</title>
        <authorList>
            <person name="Karim S."/>
            <person name="Ribeiro J.M."/>
        </authorList>
    </citation>
    <scope>NUCLEOTIDE SEQUENCE</scope>
    <source>
        <tissue evidence="12">Salivary gland</tissue>
    </source>
</reference>
<sequence length="94" mass="10785">MIGALVRTAVRSRSAIVPVTRTNVRHSGGGNWVYRQGTEVDPRDTKMAEFIMTIGWWWFFYHIFTEPDHILGHFLRPPASSLTDEELGIPKDDE</sequence>
<keyword evidence="8" id="KW-0809">Transit peptide</keyword>
<evidence type="ECO:0000313" key="12">
    <source>
        <dbReference type="EMBL" id="JAG89879.1"/>
    </source>
</evidence>
<comment type="subcellular location">
    <subcellularLocation>
        <location evidence="2">Mitochondrion inner membrane</location>
        <topology evidence="2">Peripheral membrane protein</topology>
        <orientation evidence="2">Matrix side</orientation>
    </subcellularLocation>
</comment>
<dbReference type="PANTHER" id="PTHR15223">
    <property type="entry name" value="NADH-UBIQUINONE OXIDOREDUCTASE AGGG SUBUNIT"/>
    <property type="match status" value="1"/>
</dbReference>
<evidence type="ECO:0000256" key="11">
    <source>
        <dbReference type="ARBA" id="ARBA00023136"/>
    </source>
</evidence>
<keyword evidence="5" id="KW-0813">Transport</keyword>
<organism evidence="12">
    <name type="scientific">Amblyomma americanum</name>
    <name type="common">Lone star tick</name>
    <dbReference type="NCBI Taxonomy" id="6943"/>
    <lineage>
        <taxon>Eukaryota</taxon>
        <taxon>Metazoa</taxon>
        <taxon>Ecdysozoa</taxon>
        <taxon>Arthropoda</taxon>
        <taxon>Chelicerata</taxon>
        <taxon>Arachnida</taxon>
        <taxon>Acari</taxon>
        <taxon>Parasitiformes</taxon>
        <taxon>Ixodida</taxon>
        <taxon>Ixodoidea</taxon>
        <taxon>Ixodidae</taxon>
        <taxon>Amblyomminae</taxon>
        <taxon>Amblyomma</taxon>
    </lineage>
</organism>
<keyword evidence="9" id="KW-0249">Electron transport</keyword>
<evidence type="ECO:0000256" key="10">
    <source>
        <dbReference type="ARBA" id="ARBA00023128"/>
    </source>
</evidence>